<dbReference type="Gene3D" id="3.30.565.10">
    <property type="entry name" value="Histidine kinase-like ATPase, C-terminal domain"/>
    <property type="match status" value="1"/>
</dbReference>
<dbReference type="InterPro" id="IPR000014">
    <property type="entry name" value="PAS"/>
</dbReference>
<keyword evidence="7" id="KW-0067">ATP-binding</keyword>
<dbReference type="PRINTS" id="PR00344">
    <property type="entry name" value="BCTRLSENSOR"/>
</dbReference>
<evidence type="ECO:0000256" key="4">
    <source>
        <dbReference type="ARBA" id="ARBA00022679"/>
    </source>
</evidence>
<dbReference type="EC" id="2.7.13.3" evidence="2"/>
<keyword evidence="6 9" id="KW-0418">Kinase</keyword>
<reference evidence="10" key="1">
    <citation type="journal article" date="2019" name="Int. J. Syst. Evol. Microbiol.">
        <title>The Global Catalogue of Microorganisms (GCM) 10K type strain sequencing project: providing services to taxonomists for standard genome sequencing and annotation.</title>
        <authorList>
            <consortium name="The Broad Institute Genomics Platform"/>
            <consortium name="The Broad Institute Genome Sequencing Center for Infectious Disease"/>
            <person name="Wu L."/>
            <person name="Ma J."/>
        </authorList>
    </citation>
    <scope>NUCLEOTIDE SEQUENCE [LARGE SCALE GENOMIC DNA]</scope>
    <source>
        <strain evidence="10">KCTC 42911</strain>
    </source>
</reference>
<dbReference type="InterPro" id="IPR004358">
    <property type="entry name" value="Sig_transdc_His_kin-like_C"/>
</dbReference>
<dbReference type="Proteomes" id="UP001595629">
    <property type="component" value="Unassembled WGS sequence"/>
</dbReference>
<dbReference type="Pfam" id="PF07568">
    <property type="entry name" value="HisKA_2"/>
    <property type="match status" value="1"/>
</dbReference>
<name>A0ABV7TL67_9RHOB</name>
<organism evidence="9 10">
    <name type="scientific">Lutimaribacter marinistellae</name>
    <dbReference type="NCBI Taxonomy" id="1820329"/>
    <lineage>
        <taxon>Bacteria</taxon>
        <taxon>Pseudomonadati</taxon>
        <taxon>Pseudomonadota</taxon>
        <taxon>Alphaproteobacteria</taxon>
        <taxon>Rhodobacterales</taxon>
        <taxon>Roseobacteraceae</taxon>
        <taxon>Lutimaribacter</taxon>
    </lineage>
</organism>
<gene>
    <name evidence="9" type="ORF">ACFORG_20125</name>
</gene>
<evidence type="ECO:0000256" key="1">
    <source>
        <dbReference type="ARBA" id="ARBA00000085"/>
    </source>
</evidence>
<proteinExistence type="predicted"/>
<evidence type="ECO:0000259" key="8">
    <source>
        <dbReference type="PROSITE" id="PS50109"/>
    </source>
</evidence>
<dbReference type="NCBIfam" id="TIGR00229">
    <property type="entry name" value="sensory_box"/>
    <property type="match status" value="1"/>
</dbReference>
<keyword evidence="3" id="KW-0597">Phosphoprotein</keyword>
<dbReference type="Pfam" id="PF02518">
    <property type="entry name" value="HATPase_c"/>
    <property type="match status" value="1"/>
</dbReference>
<accession>A0ABV7TL67</accession>
<evidence type="ECO:0000313" key="10">
    <source>
        <dbReference type="Proteomes" id="UP001595629"/>
    </source>
</evidence>
<dbReference type="GO" id="GO:0004673">
    <property type="term" value="F:protein histidine kinase activity"/>
    <property type="evidence" value="ECO:0007669"/>
    <property type="project" value="UniProtKB-EC"/>
</dbReference>
<dbReference type="SUPFAM" id="SSF55874">
    <property type="entry name" value="ATPase domain of HSP90 chaperone/DNA topoisomerase II/histidine kinase"/>
    <property type="match status" value="1"/>
</dbReference>
<evidence type="ECO:0000256" key="7">
    <source>
        <dbReference type="ARBA" id="ARBA00022840"/>
    </source>
</evidence>
<dbReference type="InterPro" id="IPR003594">
    <property type="entry name" value="HATPase_dom"/>
</dbReference>
<dbReference type="EMBL" id="JBHRXI010000029">
    <property type="protein sequence ID" value="MFC3616065.1"/>
    <property type="molecule type" value="Genomic_DNA"/>
</dbReference>
<evidence type="ECO:0000256" key="5">
    <source>
        <dbReference type="ARBA" id="ARBA00022741"/>
    </source>
</evidence>
<keyword evidence="4 9" id="KW-0808">Transferase</keyword>
<keyword evidence="5" id="KW-0547">Nucleotide-binding</keyword>
<dbReference type="SUPFAM" id="SSF55785">
    <property type="entry name" value="PYP-like sensor domain (PAS domain)"/>
    <property type="match status" value="1"/>
</dbReference>
<dbReference type="SMART" id="SM00387">
    <property type="entry name" value="HATPase_c"/>
    <property type="match status" value="1"/>
</dbReference>
<dbReference type="PROSITE" id="PS50109">
    <property type="entry name" value="HIS_KIN"/>
    <property type="match status" value="1"/>
</dbReference>
<evidence type="ECO:0000256" key="6">
    <source>
        <dbReference type="ARBA" id="ARBA00022777"/>
    </source>
</evidence>
<keyword evidence="10" id="KW-1185">Reference proteome</keyword>
<comment type="caution">
    <text evidence="9">The sequence shown here is derived from an EMBL/GenBank/DDBJ whole genome shotgun (WGS) entry which is preliminary data.</text>
</comment>
<evidence type="ECO:0000256" key="3">
    <source>
        <dbReference type="ARBA" id="ARBA00022553"/>
    </source>
</evidence>
<sequence>MSRDLFPAVTSLTGDGLCLCEIVTDGDGRPVDYLFVDINAQFEEMTGLANAKGHTARQLVPDLEQHWIDSYARVGIGRETLHFENSAVPMGRWFEVHAAPGPVHGQLWILFRDVTARKLAEQARAEALEASQRLFAELSHRVKNSLAMISSIVSMEARGQSGEAREALSRVQLRIAALAQLYDVISDAGAISEISAAPYIEGIVDGLRGSLVQGGKISILSEIEELTLPSRLAVPIGLIVNELVTNSLKHGFKAGDSGHVRVALWRREGCARLEIEDDGRGQKVKGASKGTGLGMQLIEAFVADLGGEMRANSDTTGTSVSITFPLPAN</sequence>
<dbReference type="Gene3D" id="3.30.450.20">
    <property type="entry name" value="PAS domain"/>
    <property type="match status" value="1"/>
</dbReference>
<comment type="catalytic activity">
    <reaction evidence="1">
        <text>ATP + protein L-histidine = ADP + protein N-phospho-L-histidine.</text>
        <dbReference type="EC" id="2.7.13.3"/>
    </reaction>
</comment>
<dbReference type="SMART" id="SM00911">
    <property type="entry name" value="HWE_HK"/>
    <property type="match status" value="1"/>
</dbReference>
<dbReference type="RefSeq" id="WP_386737366.1">
    <property type="nucleotide sequence ID" value="NZ_JBHRXI010000029.1"/>
</dbReference>
<dbReference type="InterPro" id="IPR035965">
    <property type="entry name" value="PAS-like_dom_sf"/>
</dbReference>
<dbReference type="PANTHER" id="PTHR41523">
    <property type="entry name" value="TWO-COMPONENT SYSTEM SENSOR PROTEIN"/>
    <property type="match status" value="1"/>
</dbReference>
<dbReference type="InterPro" id="IPR011495">
    <property type="entry name" value="Sig_transdc_His_kin_sub2_dim/P"/>
</dbReference>
<dbReference type="PANTHER" id="PTHR41523:SF8">
    <property type="entry name" value="ETHYLENE RESPONSE SENSOR PROTEIN"/>
    <property type="match status" value="1"/>
</dbReference>
<dbReference type="InterPro" id="IPR036890">
    <property type="entry name" value="HATPase_C_sf"/>
</dbReference>
<dbReference type="InterPro" id="IPR011102">
    <property type="entry name" value="Sig_transdc_His_kinase_HWE"/>
</dbReference>
<protein>
    <recommendedName>
        <fullName evidence="2">histidine kinase</fullName>
        <ecNumber evidence="2">2.7.13.3</ecNumber>
    </recommendedName>
</protein>
<feature type="domain" description="Histidine kinase" evidence="8">
    <location>
        <begin position="137"/>
        <end position="328"/>
    </location>
</feature>
<evidence type="ECO:0000313" key="9">
    <source>
        <dbReference type="EMBL" id="MFC3616065.1"/>
    </source>
</evidence>
<evidence type="ECO:0000256" key="2">
    <source>
        <dbReference type="ARBA" id="ARBA00012438"/>
    </source>
</evidence>
<dbReference type="InterPro" id="IPR005467">
    <property type="entry name" value="His_kinase_dom"/>
</dbReference>